<reference evidence="2 3" key="2">
    <citation type="journal article" date="2022" name="Mar. Drugs">
        <title>Bioassay-Guided Fractionation Leads to the Detection of Cholic Acid Generated by the Rare Thalassomonas sp.</title>
        <authorList>
            <person name="Pheiffer F."/>
            <person name="Schneider Y.K."/>
            <person name="Hansen E.H."/>
            <person name="Andersen J.H."/>
            <person name="Isaksson J."/>
            <person name="Busche T."/>
            <person name="R C."/>
            <person name="Kalinowski J."/>
            <person name="Zyl L.V."/>
            <person name="Trindade M."/>
        </authorList>
    </citation>
    <scope>NUCLEOTIDE SEQUENCE [LARGE SCALE GENOMIC DNA]</scope>
    <source>
        <strain evidence="2 3">XOM25</strain>
    </source>
</reference>
<keyword evidence="3" id="KW-1185">Reference proteome</keyword>
<feature type="chain" id="PRO_5042070558" description="Right handed beta helix domain-containing protein" evidence="1">
    <location>
        <begin position="20"/>
        <end position="357"/>
    </location>
</feature>
<accession>A0AAF0C841</accession>
<proteinExistence type="predicted"/>
<organism evidence="2 3">
    <name type="scientific">Thalassomonas viridans</name>
    <dbReference type="NCBI Taxonomy" id="137584"/>
    <lineage>
        <taxon>Bacteria</taxon>
        <taxon>Pseudomonadati</taxon>
        <taxon>Pseudomonadota</taxon>
        <taxon>Gammaproteobacteria</taxon>
        <taxon>Alteromonadales</taxon>
        <taxon>Colwelliaceae</taxon>
        <taxon>Thalassomonas</taxon>
    </lineage>
</organism>
<dbReference type="KEGG" id="tvd:SG34_023795"/>
<gene>
    <name evidence="2" type="ORF">SG34_023795</name>
</gene>
<reference evidence="2 3" key="1">
    <citation type="journal article" date="2015" name="Genome Announc.">
        <title>Draft Genome Sequences of Marine Isolates of Thalassomonas viridans and Thalassomonas actiniarum.</title>
        <authorList>
            <person name="Olonade I."/>
            <person name="van Zyl L.J."/>
            <person name="Trindade M."/>
        </authorList>
    </citation>
    <scope>NUCLEOTIDE SEQUENCE [LARGE SCALE GENOMIC DNA]</scope>
    <source>
        <strain evidence="2 3">XOM25</strain>
    </source>
</reference>
<evidence type="ECO:0000313" key="2">
    <source>
        <dbReference type="EMBL" id="WDE04333.1"/>
    </source>
</evidence>
<evidence type="ECO:0008006" key="4">
    <source>
        <dbReference type="Google" id="ProtNLM"/>
    </source>
</evidence>
<dbReference type="AlphaFoldDB" id="A0AAF0C841"/>
<protein>
    <recommendedName>
        <fullName evidence="4">Right handed beta helix domain-containing protein</fullName>
    </recommendedName>
</protein>
<feature type="signal peptide" evidence="1">
    <location>
        <begin position="1"/>
        <end position="19"/>
    </location>
</feature>
<dbReference type="EMBL" id="CP059733">
    <property type="protein sequence ID" value="WDE04333.1"/>
    <property type="molecule type" value="Genomic_DNA"/>
</dbReference>
<sequence length="357" mass="39936">MMRLLFTLMACSAACLVNAQSDDNKFTQAKFTELCDSAGVVVLPPREYELQEPLELKACDLYAKDATFRVTFAASSEQPAIKISPSSTLPGVTRYQQPCRIRDENKNCLYNTSLRGRGKIVLPRMVNGGEAGATVAVQMIDVINYRIEVDQITGFDVGIEMIANDQVANNDFFFANSSPVSNMKNNTNFRGVYNKKELDGKTFYAWINQLNFHGGIFETNSNTGAQLTFDNSIRRYANAYTWFSSNFKNGTIKLEGDNFAFHDTTFSEDVTFIANNYLCKNGENCVDRDGVLDDYISKDNVINIASGSAMPKCQQEYLSSDSSVAYTQPETCSTEKHMPHMRVEKETVESIRDGLTR</sequence>
<keyword evidence="1" id="KW-0732">Signal</keyword>
<dbReference type="Proteomes" id="UP000032352">
    <property type="component" value="Chromosome"/>
</dbReference>
<name>A0AAF0C841_9GAMM</name>
<dbReference type="RefSeq" id="WP_044839358.1">
    <property type="nucleotide sequence ID" value="NZ_CP059733.1"/>
</dbReference>
<evidence type="ECO:0000256" key="1">
    <source>
        <dbReference type="SAM" id="SignalP"/>
    </source>
</evidence>
<evidence type="ECO:0000313" key="3">
    <source>
        <dbReference type="Proteomes" id="UP000032352"/>
    </source>
</evidence>